<dbReference type="Proteomes" id="UP000295106">
    <property type="component" value="Unassembled WGS sequence"/>
</dbReference>
<dbReference type="InterPro" id="IPR011234">
    <property type="entry name" value="Fumarylacetoacetase-like_C"/>
</dbReference>
<dbReference type="RefSeq" id="WP_132649692.1">
    <property type="nucleotide sequence ID" value="NZ_CP181386.1"/>
</dbReference>
<dbReference type="EMBL" id="SLXD01000022">
    <property type="protein sequence ID" value="TCO97415.1"/>
    <property type="molecule type" value="Genomic_DNA"/>
</dbReference>
<dbReference type="GeneID" id="99682738"/>
<dbReference type="Gene3D" id="3.90.850.10">
    <property type="entry name" value="Fumarylacetoacetase-like, C-terminal domain"/>
    <property type="match status" value="1"/>
</dbReference>
<comment type="caution">
    <text evidence="5">The sequence shown here is derived from an EMBL/GenBank/DDBJ whole genome shotgun (WGS) entry which is preliminary data.</text>
</comment>
<keyword evidence="3" id="KW-0479">Metal-binding</keyword>
<protein>
    <submittedName>
        <fullName evidence="5">2-keto-4-pentenoate hydratase/2-oxohepta-3-ene-1,7-dioic acid hydratase in catechol pathway</fullName>
    </submittedName>
</protein>
<gene>
    <name evidence="5" type="ORF">EV684_12243</name>
</gene>
<dbReference type="InterPro" id="IPR051121">
    <property type="entry name" value="FAH"/>
</dbReference>
<evidence type="ECO:0000259" key="4">
    <source>
        <dbReference type="Pfam" id="PF01557"/>
    </source>
</evidence>
<organism evidence="5 6">
    <name type="scientific">Rubrivivax gelatinosus</name>
    <name type="common">Rhodocyclus gelatinosus</name>
    <name type="synonym">Rhodopseudomonas gelatinosa</name>
    <dbReference type="NCBI Taxonomy" id="28068"/>
    <lineage>
        <taxon>Bacteria</taxon>
        <taxon>Pseudomonadati</taxon>
        <taxon>Pseudomonadota</taxon>
        <taxon>Betaproteobacteria</taxon>
        <taxon>Burkholderiales</taxon>
        <taxon>Sphaerotilaceae</taxon>
        <taxon>Rubrivivax</taxon>
    </lineage>
</organism>
<reference evidence="5 6" key="1">
    <citation type="submission" date="2019-03" db="EMBL/GenBank/DDBJ databases">
        <title>Genomic Encyclopedia of Type Strains, Phase IV (KMG-IV): sequencing the most valuable type-strain genomes for metagenomic binning, comparative biology and taxonomic classification.</title>
        <authorList>
            <person name="Goeker M."/>
        </authorList>
    </citation>
    <scope>NUCLEOTIDE SEQUENCE [LARGE SCALE GENOMIC DNA]</scope>
    <source>
        <strain evidence="5 6">DSM 1709</strain>
    </source>
</reference>
<accession>A0A4R2M569</accession>
<dbReference type="Pfam" id="PF01557">
    <property type="entry name" value="FAA_hydrolase"/>
    <property type="match status" value="1"/>
</dbReference>
<dbReference type="SUPFAM" id="SSF56529">
    <property type="entry name" value="FAH"/>
    <property type="match status" value="1"/>
</dbReference>
<evidence type="ECO:0000256" key="3">
    <source>
        <dbReference type="ARBA" id="ARBA00022723"/>
    </source>
</evidence>
<evidence type="ECO:0000313" key="6">
    <source>
        <dbReference type="Proteomes" id="UP000295106"/>
    </source>
</evidence>
<dbReference type="FunFam" id="3.90.850.10:FF:000008">
    <property type="entry name" value="FAA hydrolase family protein"/>
    <property type="match status" value="1"/>
</dbReference>
<proteinExistence type="inferred from homology"/>
<evidence type="ECO:0000313" key="5">
    <source>
        <dbReference type="EMBL" id="TCO97415.1"/>
    </source>
</evidence>
<dbReference type="GO" id="GO:0003824">
    <property type="term" value="F:catalytic activity"/>
    <property type="evidence" value="ECO:0007669"/>
    <property type="project" value="InterPro"/>
</dbReference>
<dbReference type="PANTHER" id="PTHR42796">
    <property type="entry name" value="FUMARYLACETOACETATE HYDROLASE DOMAIN-CONTAINING PROTEIN 2A-RELATED"/>
    <property type="match status" value="1"/>
</dbReference>
<dbReference type="AlphaFoldDB" id="A0A4R2M569"/>
<name>A0A4R2M569_RUBGE</name>
<comment type="similarity">
    <text evidence="2">Belongs to the FAH family.</text>
</comment>
<evidence type="ECO:0000256" key="2">
    <source>
        <dbReference type="ARBA" id="ARBA00010211"/>
    </source>
</evidence>
<dbReference type="InterPro" id="IPR036663">
    <property type="entry name" value="Fumarylacetoacetase_C_sf"/>
</dbReference>
<dbReference type="GO" id="GO:0046872">
    <property type="term" value="F:metal ion binding"/>
    <property type="evidence" value="ECO:0007669"/>
    <property type="project" value="UniProtKB-KW"/>
</dbReference>
<dbReference type="GO" id="GO:0044281">
    <property type="term" value="P:small molecule metabolic process"/>
    <property type="evidence" value="ECO:0007669"/>
    <property type="project" value="UniProtKB-ARBA"/>
</dbReference>
<sequence>MKLLSFRTRRGERSYGIRNEHGIVDLGRRLGSRLPSLRALLAAQDGLVLARQHGNAAPDYAEGEVVFLPVIEQPNKIFCVGMNYAAKRQEFNESNPAPTLFIRFPDSQTGHRCPVVKPLQSREFDFEGELAVVIGTGGRGIRREDALRHVAGYACYMDGSVRDWQHTWFTAGKNWRDTGAFGPWIVTTDEIPDPQQLRLRTFLNGQQVQDESTAAMLHPVAELIEYISTFSALSPGDVIITGSPGGVGKKRVPPLFMNAGDTIEVEISGIGRLCNTVVDETPETEDDPVSLLLAETAAA</sequence>
<dbReference type="OrthoDB" id="9805307at2"/>
<comment type="cofactor">
    <cofactor evidence="1">
        <name>Mg(2+)</name>
        <dbReference type="ChEBI" id="CHEBI:18420"/>
    </cofactor>
</comment>
<dbReference type="PANTHER" id="PTHR42796:SF4">
    <property type="entry name" value="FUMARYLACETOACETATE HYDROLASE DOMAIN-CONTAINING PROTEIN 2A"/>
    <property type="match status" value="1"/>
</dbReference>
<feature type="domain" description="Fumarylacetoacetase-like C-terminal" evidence="4">
    <location>
        <begin position="76"/>
        <end position="278"/>
    </location>
</feature>
<evidence type="ECO:0000256" key="1">
    <source>
        <dbReference type="ARBA" id="ARBA00001946"/>
    </source>
</evidence>